<dbReference type="Proteomes" id="UP001610444">
    <property type="component" value="Unassembled WGS sequence"/>
</dbReference>
<evidence type="ECO:0000256" key="1">
    <source>
        <dbReference type="ARBA" id="ARBA00022723"/>
    </source>
</evidence>
<evidence type="ECO:0000256" key="3">
    <source>
        <dbReference type="ARBA" id="ARBA00023015"/>
    </source>
</evidence>
<evidence type="ECO:0000313" key="7">
    <source>
        <dbReference type="EMBL" id="KAL2849293.1"/>
    </source>
</evidence>
<dbReference type="CDD" id="cd12148">
    <property type="entry name" value="fungal_TF_MHR"/>
    <property type="match status" value="1"/>
</dbReference>
<reference evidence="7 8" key="1">
    <citation type="submission" date="2024-07" db="EMBL/GenBank/DDBJ databases">
        <title>Section-level genome sequencing and comparative genomics of Aspergillus sections Usti and Cavernicolus.</title>
        <authorList>
            <consortium name="Lawrence Berkeley National Laboratory"/>
            <person name="Nybo J.L."/>
            <person name="Vesth T.C."/>
            <person name="Theobald S."/>
            <person name="Frisvad J.C."/>
            <person name="Larsen T.O."/>
            <person name="Kjaerboelling I."/>
            <person name="Rothschild-Mancinelli K."/>
            <person name="Lyhne E.K."/>
            <person name="Kogle M.E."/>
            <person name="Barry K."/>
            <person name="Clum A."/>
            <person name="Na H."/>
            <person name="Ledsgaard L."/>
            <person name="Lin J."/>
            <person name="Lipzen A."/>
            <person name="Kuo A."/>
            <person name="Riley R."/>
            <person name="Mondo S."/>
            <person name="LaButti K."/>
            <person name="Haridas S."/>
            <person name="Pangalinan J."/>
            <person name="Salamov A.A."/>
            <person name="Simmons B.A."/>
            <person name="Magnuson J.K."/>
            <person name="Chen J."/>
            <person name="Drula E."/>
            <person name="Henrissat B."/>
            <person name="Wiebenga A."/>
            <person name="Lubbers R.J."/>
            <person name="Gomes A.C."/>
            <person name="Macurrencykelacurrency M.R."/>
            <person name="Stajich J."/>
            <person name="Grigoriev I.V."/>
            <person name="Mortensen U.H."/>
            <person name="De vries R.P."/>
            <person name="Baker S.E."/>
            <person name="Andersen M.R."/>
        </authorList>
    </citation>
    <scope>NUCLEOTIDE SEQUENCE [LARGE SCALE GENOMIC DNA]</scope>
    <source>
        <strain evidence="7 8">CBS 756.74</strain>
    </source>
</reference>
<dbReference type="Pfam" id="PF04082">
    <property type="entry name" value="Fungal_trans"/>
    <property type="match status" value="1"/>
</dbReference>
<dbReference type="EMBL" id="JBFXLR010000023">
    <property type="protein sequence ID" value="KAL2849293.1"/>
    <property type="molecule type" value="Genomic_DNA"/>
</dbReference>
<evidence type="ECO:0000256" key="5">
    <source>
        <dbReference type="ARBA" id="ARBA00023242"/>
    </source>
</evidence>
<keyword evidence="4" id="KW-0804">Transcription</keyword>
<dbReference type="PANTHER" id="PTHR47660:SF2">
    <property type="entry name" value="TRANSCRIPTION FACTOR WITH C2H2 AND ZN(2)-CYS(6) DNA BINDING DOMAIN (EUROFUNG)"/>
    <property type="match status" value="1"/>
</dbReference>
<sequence>MPANDAACNFAYTADELWMPWNPLLTSLSLPWLMDGPELSMEQPVLPGLEDNSPLAAHFPGSSPAAGWTNEATHLGRAPCVQTYLSPENICGGYTRPCRKFPEPQAASVEIAGTEIYGHVQGIPEQASESLHRFYMSQHVEPTSVVIAQRILHAFVELYFEYFNPQFPFLHPSRLEDPELPWILLLATAAVGSQYSEIQGAEQYSMALCDLLARAVESTMDAENIVTAQSVFLLHILWMFSGSHQDKIILQRKRSILVTLCWELLGKADKRTNSMPVEPDPEEEWQNWLSAESRIRLVTCVRVLECLGSIFLGTPLFFCLRDFTRQLPCPELLWQCRNARDWKTHQRTLPEYQADQRRGHSDQEWARLMLECQPFASKVILLELFIDERSIARQLCSSQLLRSSFTSHLSTLGQGSAHAEVNPALLGLDISKSESNYLDTAIGLLAYVIPDGCAAAAGGQSETIFHVLAILRRVPLETLHSATGWQTNEEQMLESKTRLKDFFLQSGARARKCLWHATCIFKTTRNCRRFACYDALSLMVAICYIYCYSELCMAATQSSAQMLPASDGAPRGQTRPSVVRLDQLHEKSAIERWIESSADSIVHLTGVGLLDGSDQCVRFLRDVEKTLSSQIAWRGFSLALAGSFAQLRRGEMPTRKDSNED</sequence>
<keyword evidence="3" id="KW-0805">Transcription regulation</keyword>
<dbReference type="InterPro" id="IPR007219">
    <property type="entry name" value="XnlR_reg_dom"/>
</dbReference>
<evidence type="ECO:0000313" key="8">
    <source>
        <dbReference type="Proteomes" id="UP001610444"/>
    </source>
</evidence>
<keyword evidence="8" id="KW-1185">Reference proteome</keyword>
<dbReference type="RefSeq" id="XP_070898680.1">
    <property type="nucleotide sequence ID" value="XM_071045723.1"/>
</dbReference>
<evidence type="ECO:0000259" key="6">
    <source>
        <dbReference type="Pfam" id="PF04082"/>
    </source>
</evidence>
<comment type="caution">
    <text evidence="7">The sequence shown here is derived from an EMBL/GenBank/DDBJ whole genome shotgun (WGS) entry which is preliminary data.</text>
</comment>
<name>A0ABR4KAI7_9EURO</name>
<feature type="domain" description="Xylanolytic transcriptional activator regulatory" evidence="6">
    <location>
        <begin position="157"/>
        <end position="344"/>
    </location>
</feature>
<protein>
    <recommendedName>
        <fullName evidence="6">Xylanolytic transcriptional activator regulatory domain-containing protein</fullName>
    </recommendedName>
</protein>
<proteinExistence type="predicted"/>
<keyword evidence="1" id="KW-0479">Metal-binding</keyword>
<dbReference type="GeneID" id="98160887"/>
<evidence type="ECO:0000256" key="2">
    <source>
        <dbReference type="ARBA" id="ARBA00022833"/>
    </source>
</evidence>
<dbReference type="PANTHER" id="PTHR47660">
    <property type="entry name" value="TRANSCRIPTION FACTOR WITH C2H2 AND ZN(2)-CYS(6) DNA BINDING DOMAIN (EUROFUNG)-RELATED-RELATED"/>
    <property type="match status" value="1"/>
</dbReference>
<gene>
    <name evidence="7" type="ORF">BJX68DRAFT_267145</name>
</gene>
<evidence type="ECO:0000256" key="4">
    <source>
        <dbReference type="ARBA" id="ARBA00023163"/>
    </source>
</evidence>
<keyword evidence="5" id="KW-0539">Nucleus</keyword>
<keyword evidence="2" id="KW-0862">Zinc</keyword>
<organism evidence="7 8">
    <name type="scientific">Aspergillus pseudodeflectus</name>
    <dbReference type="NCBI Taxonomy" id="176178"/>
    <lineage>
        <taxon>Eukaryota</taxon>
        <taxon>Fungi</taxon>
        <taxon>Dikarya</taxon>
        <taxon>Ascomycota</taxon>
        <taxon>Pezizomycotina</taxon>
        <taxon>Eurotiomycetes</taxon>
        <taxon>Eurotiomycetidae</taxon>
        <taxon>Eurotiales</taxon>
        <taxon>Aspergillaceae</taxon>
        <taxon>Aspergillus</taxon>
        <taxon>Aspergillus subgen. Nidulantes</taxon>
    </lineage>
</organism>
<accession>A0ABR4KAI7</accession>